<feature type="non-terminal residue" evidence="1">
    <location>
        <position position="33"/>
    </location>
</feature>
<organism evidence="1 2">
    <name type="scientific">Chiloscyllium punctatum</name>
    <name type="common">Brownbanded bambooshark</name>
    <name type="synonym">Hemiscyllium punctatum</name>
    <dbReference type="NCBI Taxonomy" id="137246"/>
    <lineage>
        <taxon>Eukaryota</taxon>
        <taxon>Metazoa</taxon>
        <taxon>Chordata</taxon>
        <taxon>Craniata</taxon>
        <taxon>Vertebrata</taxon>
        <taxon>Chondrichthyes</taxon>
        <taxon>Elasmobranchii</taxon>
        <taxon>Galeomorphii</taxon>
        <taxon>Galeoidea</taxon>
        <taxon>Orectolobiformes</taxon>
        <taxon>Hemiscylliidae</taxon>
        <taxon>Chiloscyllium</taxon>
    </lineage>
</organism>
<evidence type="ECO:0000313" key="1">
    <source>
        <dbReference type="EMBL" id="GCC46155.1"/>
    </source>
</evidence>
<accession>A0A401TU25</accession>
<dbReference type="EMBL" id="BEZZ01170980">
    <property type="protein sequence ID" value="GCC46155.1"/>
    <property type="molecule type" value="Genomic_DNA"/>
</dbReference>
<dbReference type="Proteomes" id="UP000287033">
    <property type="component" value="Unassembled WGS sequence"/>
</dbReference>
<name>A0A401TU25_CHIPU</name>
<dbReference type="AlphaFoldDB" id="A0A401TU25"/>
<gene>
    <name evidence="1" type="ORF">chiPu_0029960</name>
</gene>
<evidence type="ECO:0000313" key="2">
    <source>
        <dbReference type="Proteomes" id="UP000287033"/>
    </source>
</evidence>
<sequence>MDKVAKVGALGDQSGLYQDIGGPGSTVAAQMAI</sequence>
<comment type="caution">
    <text evidence="1">The sequence shown here is derived from an EMBL/GenBank/DDBJ whole genome shotgun (WGS) entry which is preliminary data.</text>
</comment>
<protein>
    <submittedName>
        <fullName evidence="1">Uncharacterized protein</fullName>
    </submittedName>
</protein>
<keyword evidence="2" id="KW-1185">Reference proteome</keyword>
<reference evidence="1 2" key="1">
    <citation type="journal article" date="2018" name="Nat. Ecol. Evol.">
        <title>Shark genomes provide insights into elasmobranch evolution and the origin of vertebrates.</title>
        <authorList>
            <person name="Hara Y"/>
            <person name="Yamaguchi K"/>
            <person name="Onimaru K"/>
            <person name="Kadota M"/>
            <person name="Koyanagi M"/>
            <person name="Keeley SD"/>
            <person name="Tatsumi K"/>
            <person name="Tanaka K"/>
            <person name="Motone F"/>
            <person name="Kageyama Y"/>
            <person name="Nozu R"/>
            <person name="Adachi N"/>
            <person name="Nishimura O"/>
            <person name="Nakagawa R"/>
            <person name="Tanegashima C"/>
            <person name="Kiyatake I"/>
            <person name="Matsumoto R"/>
            <person name="Murakumo K"/>
            <person name="Nishida K"/>
            <person name="Terakita A"/>
            <person name="Kuratani S"/>
            <person name="Sato K"/>
            <person name="Hyodo S Kuraku.S."/>
        </authorList>
    </citation>
    <scope>NUCLEOTIDE SEQUENCE [LARGE SCALE GENOMIC DNA]</scope>
</reference>
<proteinExistence type="predicted"/>